<reference evidence="6" key="1">
    <citation type="submission" date="2019-03" db="EMBL/GenBank/DDBJ databases">
        <authorList>
            <person name="Hao L."/>
        </authorList>
    </citation>
    <scope>NUCLEOTIDE SEQUENCE</scope>
</reference>
<feature type="domain" description="Radical SAM core" evidence="5">
    <location>
        <begin position="45"/>
        <end position="280"/>
    </location>
</feature>
<organism evidence="6">
    <name type="scientific">anaerobic digester metagenome</name>
    <dbReference type="NCBI Taxonomy" id="1263854"/>
    <lineage>
        <taxon>unclassified sequences</taxon>
        <taxon>metagenomes</taxon>
        <taxon>ecological metagenomes</taxon>
    </lineage>
</organism>
<evidence type="ECO:0000256" key="1">
    <source>
        <dbReference type="ARBA" id="ARBA00022691"/>
    </source>
</evidence>
<keyword evidence="2" id="KW-0479">Metal-binding</keyword>
<dbReference type="GO" id="GO:0046872">
    <property type="term" value="F:metal ion binding"/>
    <property type="evidence" value="ECO:0007669"/>
    <property type="project" value="UniProtKB-KW"/>
</dbReference>
<evidence type="ECO:0000256" key="2">
    <source>
        <dbReference type="ARBA" id="ARBA00022723"/>
    </source>
</evidence>
<keyword evidence="6" id="KW-0456">Lyase</keyword>
<evidence type="ECO:0000256" key="3">
    <source>
        <dbReference type="ARBA" id="ARBA00023004"/>
    </source>
</evidence>
<protein>
    <submittedName>
        <fullName evidence="6">Cyclic pyranopterin monophosphate synthase</fullName>
        <ecNumber evidence="6">4.1.99.22</ecNumber>
    </submittedName>
</protein>
<dbReference type="PROSITE" id="PS51918">
    <property type="entry name" value="RADICAL_SAM"/>
    <property type="match status" value="1"/>
</dbReference>
<dbReference type="InterPro" id="IPR050377">
    <property type="entry name" value="Radical_SAM_PqqE_MftC-like"/>
</dbReference>
<dbReference type="Pfam" id="PF04055">
    <property type="entry name" value="Radical_SAM"/>
    <property type="match status" value="1"/>
</dbReference>
<dbReference type="SUPFAM" id="SSF102114">
    <property type="entry name" value="Radical SAM enzymes"/>
    <property type="match status" value="1"/>
</dbReference>
<dbReference type="EMBL" id="CAADRM010000132">
    <property type="protein sequence ID" value="VFU17389.1"/>
    <property type="molecule type" value="Genomic_DNA"/>
</dbReference>
<accession>A0A485M5G7</accession>
<keyword evidence="4" id="KW-0411">Iron-sulfur</keyword>
<evidence type="ECO:0000256" key="4">
    <source>
        <dbReference type="ARBA" id="ARBA00023014"/>
    </source>
</evidence>
<keyword evidence="1" id="KW-0949">S-adenosyl-L-methionine</keyword>
<dbReference type="Gene3D" id="3.20.20.70">
    <property type="entry name" value="Aldolase class I"/>
    <property type="match status" value="1"/>
</dbReference>
<dbReference type="EC" id="4.1.99.22" evidence="6"/>
<dbReference type="InterPro" id="IPR007197">
    <property type="entry name" value="rSAM"/>
</dbReference>
<evidence type="ECO:0000259" key="5">
    <source>
        <dbReference type="PROSITE" id="PS51918"/>
    </source>
</evidence>
<dbReference type="GO" id="GO:0051536">
    <property type="term" value="F:iron-sulfur cluster binding"/>
    <property type="evidence" value="ECO:0007669"/>
    <property type="project" value="UniProtKB-KW"/>
</dbReference>
<proteinExistence type="predicted"/>
<keyword evidence="3" id="KW-0408">Iron</keyword>
<dbReference type="AlphaFoldDB" id="A0A485M5G7"/>
<dbReference type="SFLD" id="SFLDS00029">
    <property type="entry name" value="Radical_SAM"/>
    <property type="match status" value="1"/>
</dbReference>
<name>A0A485M5G7_9ZZZZ</name>
<evidence type="ECO:0000313" key="6">
    <source>
        <dbReference type="EMBL" id="VFU17389.1"/>
    </source>
</evidence>
<dbReference type="CDD" id="cd01335">
    <property type="entry name" value="Radical_SAM"/>
    <property type="match status" value="1"/>
</dbReference>
<dbReference type="SFLD" id="SFLDG01067">
    <property type="entry name" value="SPASM/twitch_domain_containing"/>
    <property type="match status" value="1"/>
</dbReference>
<gene>
    <name evidence="6" type="primary">moaA</name>
    <name evidence="6" type="ORF">SCFA_660047</name>
</gene>
<sequence>MEKIQEKEHDFSAKLRQQSVVENLRQYITWQRAVRRSEPSPGLPAFGPVSINLDLTSACNFRCPHCVDSGIINTGEALTLDVIKQSIDTLQEKGLLSVILIGGGEPTVHRDFEEIVRFIRSRGLQVGIATNGSRLARVEKVADLLKEGDWLRLSLDAAREDTFQESHRPTGKLTLERILEDAQRIKKANPLISLGYSYVIVWEGIMLGGRELVSNVGEISEAVSKAGEYSFDYVSFKPCLLRLEGSRKESLFDPPDPERETRVIAEIGEMLAQAEKAAGPGLKILKSVNLQAMMEGRLHELKRQPATCHSQFFRTVLAPSGIFHCPAFRGVPQGRIADHEGYLDADRFARTQARLDASIREFDACRECNVIVCFYHHVNWWIERFIESPKDVSEIEVVQDNNFFL</sequence>
<dbReference type="PANTHER" id="PTHR11228:SF7">
    <property type="entry name" value="PQQA PEPTIDE CYCLASE"/>
    <property type="match status" value="1"/>
</dbReference>
<dbReference type="GO" id="GO:0061798">
    <property type="term" value="F:GTP 3',8'-cyclase activity"/>
    <property type="evidence" value="ECO:0007669"/>
    <property type="project" value="UniProtKB-EC"/>
</dbReference>
<dbReference type="InterPro" id="IPR013785">
    <property type="entry name" value="Aldolase_TIM"/>
</dbReference>
<dbReference type="PANTHER" id="PTHR11228">
    <property type="entry name" value="RADICAL SAM DOMAIN PROTEIN"/>
    <property type="match status" value="1"/>
</dbReference>
<dbReference type="InterPro" id="IPR058240">
    <property type="entry name" value="rSAM_sf"/>
</dbReference>